<dbReference type="InterPro" id="IPR018247">
    <property type="entry name" value="EF_Hand_1_Ca_BS"/>
</dbReference>
<accession>L8IUY1</accession>
<dbReference type="PROSITE" id="PS00018">
    <property type="entry name" value="EF_HAND_1"/>
    <property type="match status" value="1"/>
</dbReference>
<evidence type="ECO:0000313" key="8">
    <source>
        <dbReference type="Proteomes" id="UP000322234"/>
    </source>
</evidence>
<dbReference type="InterPro" id="IPR042352">
    <property type="entry name" value="EFCAB14"/>
</dbReference>
<name>L8IUY1_9CETA</name>
<dbReference type="GO" id="GO:0005509">
    <property type="term" value="F:calcium ion binding"/>
    <property type="evidence" value="ECO:0007669"/>
    <property type="project" value="InterPro"/>
</dbReference>
<evidence type="ECO:0000256" key="3">
    <source>
        <dbReference type="SAM" id="MobiDB-lite"/>
    </source>
</evidence>
<evidence type="ECO:0000259" key="4">
    <source>
        <dbReference type="PROSITE" id="PS50222"/>
    </source>
</evidence>
<dbReference type="SUPFAM" id="SSF47473">
    <property type="entry name" value="EF-hand"/>
    <property type="match status" value="1"/>
</dbReference>
<dbReference type="AlphaFoldDB" id="L8IUY1"/>
<keyword evidence="8" id="KW-1185">Reference proteome</keyword>
<proteinExistence type="predicted"/>
<dbReference type="Proteomes" id="UP000011080">
    <property type="component" value="Unassembled WGS sequence"/>
</dbReference>
<evidence type="ECO:0000313" key="7">
    <source>
        <dbReference type="Proteomes" id="UP000011080"/>
    </source>
</evidence>
<keyword evidence="2" id="KW-0106">Calcium</keyword>
<feature type="compositionally biased region" description="Basic and acidic residues" evidence="3">
    <location>
        <begin position="208"/>
        <end position="221"/>
    </location>
</feature>
<gene>
    <name evidence="6" type="ORF">E5288_WYG011400</name>
    <name evidence="5" type="ORF">M91_21697</name>
</gene>
<evidence type="ECO:0000313" key="6">
    <source>
        <dbReference type="EMBL" id="MXQ85581.1"/>
    </source>
</evidence>
<dbReference type="EMBL" id="JH880774">
    <property type="protein sequence ID" value="ELR58997.1"/>
    <property type="molecule type" value="Genomic_DNA"/>
</dbReference>
<reference evidence="5 7" key="1">
    <citation type="journal article" date="2012" name="Nat. Genet.">
        <title>The yak genome and adaptation to life at high altitude.</title>
        <authorList>
            <person name="Qiu Q."/>
            <person name="Zhang G."/>
            <person name="Ma T."/>
            <person name="Qian W."/>
            <person name="Wang J."/>
            <person name="Ye Z."/>
            <person name="Cao C."/>
            <person name="Hu Q."/>
            <person name="Kim J."/>
            <person name="Larkin D.M."/>
            <person name="Auvil L."/>
            <person name="Capitanu B."/>
            <person name="Ma J."/>
            <person name="Lewin H.A."/>
            <person name="Qian X."/>
            <person name="Lang Y."/>
            <person name="Zhou R."/>
            <person name="Wang L."/>
            <person name="Wang K."/>
            <person name="Xia J."/>
            <person name="Liao S."/>
            <person name="Pan S."/>
            <person name="Lu X."/>
            <person name="Hou H."/>
            <person name="Wang Y."/>
            <person name="Zang X."/>
            <person name="Yin Y."/>
            <person name="Ma H."/>
            <person name="Zhang J."/>
            <person name="Wang Z."/>
            <person name="Zhang Y."/>
            <person name="Zhang D."/>
            <person name="Yonezawa T."/>
            <person name="Hasegawa M."/>
            <person name="Zhong Y."/>
            <person name="Liu W."/>
            <person name="Zhang Y."/>
            <person name="Huang Z."/>
            <person name="Zhang S."/>
            <person name="Long R."/>
            <person name="Yang H."/>
            <person name="Wang J."/>
            <person name="Lenstra J.A."/>
            <person name="Cooper D.N."/>
            <person name="Wu Y."/>
            <person name="Wang J."/>
            <person name="Shi P."/>
            <person name="Wang J."/>
            <person name="Liu J."/>
        </authorList>
    </citation>
    <scope>NUCLEOTIDE SEQUENCE [LARGE SCALE GENOMIC DNA]</scope>
    <source>
        <strain evidence="7">yakQH1</strain>
        <strain evidence="5">YakQH1</strain>
    </source>
</reference>
<dbReference type="Proteomes" id="UP000322234">
    <property type="component" value="Unassembled WGS sequence"/>
</dbReference>
<dbReference type="EMBL" id="VBQZ03000026">
    <property type="protein sequence ID" value="MXQ85581.1"/>
    <property type="molecule type" value="Genomic_DNA"/>
</dbReference>
<keyword evidence="1" id="KW-0479">Metal-binding</keyword>
<dbReference type="InterPro" id="IPR002048">
    <property type="entry name" value="EF_hand_dom"/>
</dbReference>
<evidence type="ECO:0000313" key="5">
    <source>
        <dbReference type="EMBL" id="ELR58997.1"/>
    </source>
</evidence>
<dbReference type="PANTHER" id="PTHR15717">
    <property type="entry name" value="PROTEIN KIAA0494"/>
    <property type="match status" value="1"/>
</dbReference>
<sequence>MNKQISLLTSAINHIKANVKLAADLISLPGTVEGLQKSVTSISNTLNNICLAVEAIQKTVNEYKKTMKLLQSGMNQHALKETNGNNQIIPSLPAISELDNKTHSASLKQDILYLHSFLEETNLKAAGLQKLPNEEQVQGFRSKPSALPKFPQSLGDHIEKSAQVKFVSLSVISSTEDLQDLLHSTDCDMDGKLTYQEIRNSLDSVMPEPEHLREFDSDGDGRYSFLEEE</sequence>
<feature type="domain" description="EF-hand" evidence="4">
    <location>
        <begin position="173"/>
        <end position="208"/>
    </location>
</feature>
<dbReference type="InterPro" id="IPR011992">
    <property type="entry name" value="EF-hand-dom_pair"/>
</dbReference>
<dbReference type="PANTHER" id="PTHR15717:SF2">
    <property type="entry name" value="EF-HAND CALCIUM-BINDING DOMAIN-CONTAINING PROTEIN 14"/>
    <property type="match status" value="1"/>
</dbReference>
<reference evidence="6 8" key="2">
    <citation type="submission" date="2019-10" db="EMBL/GenBank/DDBJ databases">
        <title>The sequence and de novo assembly of the wild yak genome.</title>
        <authorList>
            <person name="Liu Y."/>
        </authorList>
    </citation>
    <scope>NUCLEOTIDE SEQUENCE [LARGE SCALE GENOMIC DNA]</scope>
    <source>
        <strain evidence="6">WY2019</strain>
        <tissue evidence="6">Blood</tissue>
    </source>
</reference>
<evidence type="ECO:0000256" key="1">
    <source>
        <dbReference type="ARBA" id="ARBA00022723"/>
    </source>
</evidence>
<dbReference type="PROSITE" id="PS50222">
    <property type="entry name" value="EF_HAND_2"/>
    <property type="match status" value="1"/>
</dbReference>
<dbReference type="Gene3D" id="1.10.238.10">
    <property type="entry name" value="EF-hand"/>
    <property type="match status" value="1"/>
</dbReference>
<protein>
    <recommendedName>
        <fullName evidence="4">EF-hand domain-containing protein</fullName>
    </recommendedName>
</protein>
<evidence type="ECO:0000256" key="2">
    <source>
        <dbReference type="ARBA" id="ARBA00022837"/>
    </source>
</evidence>
<feature type="region of interest" description="Disordered" evidence="3">
    <location>
        <begin position="208"/>
        <end position="229"/>
    </location>
</feature>
<organism evidence="5 7">
    <name type="scientific">Bos mutus</name>
    <name type="common">wild yak</name>
    <dbReference type="NCBI Taxonomy" id="72004"/>
    <lineage>
        <taxon>Eukaryota</taxon>
        <taxon>Metazoa</taxon>
        <taxon>Chordata</taxon>
        <taxon>Craniata</taxon>
        <taxon>Vertebrata</taxon>
        <taxon>Euteleostomi</taxon>
        <taxon>Mammalia</taxon>
        <taxon>Eutheria</taxon>
        <taxon>Laurasiatheria</taxon>
        <taxon>Artiodactyla</taxon>
        <taxon>Ruminantia</taxon>
        <taxon>Pecora</taxon>
        <taxon>Bovidae</taxon>
        <taxon>Bovinae</taxon>
        <taxon>Bos</taxon>
    </lineage>
</organism>